<dbReference type="CDD" id="cd11061">
    <property type="entry name" value="CYP67-like"/>
    <property type="match status" value="1"/>
</dbReference>
<keyword evidence="10 13" id="KW-0503">Monooxygenase</keyword>
<evidence type="ECO:0000256" key="10">
    <source>
        <dbReference type="ARBA" id="ARBA00023033"/>
    </source>
</evidence>
<evidence type="ECO:0000256" key="12">
    <source>
        <dbReference type="PIRSR" id="PIRSR602403-1"/>
    </source>
</evidence>
<dbReference type="PRINTS" id="PR00465">
    <property type="entry name" value="EP450IV"/>
</dbReference>
<evidence type="ECO:0000256" key="3">
    <source>
        <dbReference type="ARBA" id="ARBA00010617"/>
    </source>
</evidence>
<dbReference type="Proteomes" id="UP000664534">
    <property type="component" value="Unassembled WGS sequence"/>
</dbReference>
<organism evidence="15 16">
    <name type="scientific">Imshaugia aleurites</name>
    <dbReference type="NCBI Taxonomy" id="172621"/>
    <lineage>
        <taxon>Eukaryota</taxon>
        <taxon>Fungi</taxon>
        <taxon>Dikarya</taxon>
        <taxon>Ascomycota</taxon>
        <taxon>Pezizomycotina</taxon>
        <taxon>Lecanoromycetes</taxon>
        <taxon>OSLEUM clade</taxon>
        <taxon>Lecanoromycetidae</taxon>
        <taxon>Lecanorales</taxon>
        <taxon>Lecanorineae</taxon>
        <taxon>Parmeliaceae</taxon>
        <taxon>Imshaugia</taxon>
    </lineage>
</organism>
<dbReference type="InterPro" id="IPR001128">
    <property type="entry name" value="Cyt_P450"/>
</dbReference>
<evidence type="ECO:0000256" key="13">
    <source>
        <dbReference type="RuleBase" id="RU000461"/>
    </source>
</evidence>
<dbReference type="PRINTS" id="PR00385">
    <property type="entry name" value="P450"/>
</dbReference>
<feature type="binding site" description="axial binding residue" evidence="12">
    <location>
        <position position="454"/>
    </location>
    <ligand>
        <name>heme</name>
        <dbReference type="ChEBI" id="CHEBI:30413"/>
    </ligand>
    <ligandPart>
        <name>Fe</name>
        <dbReference type="ChEBI" id="CHEBI:18248"/>
    </ligandPart>
</feature>
<dbReference type="PANTHER" id="PTHR24305:SF237">
    <property type="entry name" value="CYTOCHROME P450 MONOOXYGENASE ATNE-RELATED"/>
    <property type="match status" value="1"/>
</dbReference>
<evidence type="ECO:0000256" key="1">
    <source>
        <dbReference type="ARBA" id="ARBA00001971"/>
    </source>
</evidence>
<evidence type="ECO:0000256" key="2">
    <source>
        <dbReference type="ARBA" id="ARBA00004370"/>
    </source>
</evidence>
<feature type="transmembrane region" description="Helical" evidence="14">
    <location>
        <begin position="12"/>
        <end position="31"/>
    </location>
</feature>
<comment type="similarity">
    <text evidence="3 13">Belongs to the cytochrome P450 family.</text>
</comment>
<keyword evidence="8 13" id="KW-0560">Oxidoreductase</keyword>
<evidence type="ECO:0000256" key="8">
    <source>
        <dbReference type="ARBA" id="ARBA00023002"/>
    </source>
</evidence>
<comment type="cofactor">
    <cofactor evidence="1 12">
        <name>heme</name>
        <dbReference type="ChEBI" id="CHEBI:30413"/>
    </cofactor>
</comment>
<evidence type="ECO:0000256" key="7">
    <source>
        <dbReference type="ARBA" id="ARBA00022989"/>
    </source>
</evidence>
<accession>A0A8H3ENP7</accession>
<dbReference type="GO" id="GO:0005506">
    <property type="term" value="F:iron ion binding"/>
    <property type="evidence" value="ECO:0007669"/>
    <property type="project" value="InterPro"/>
</dbReference>
<keyword evidence="11 14" id="KW-0472">Membrane</keyword>
<dbReference type="Gene3D" id="1.10.630.10">
    <property type="entry name" value="Cytochrome P450"/>
    <property type="match status" value="1"/>
</dbReference>
<dbReference type="PROSITE" id="PS00086">
    <property type="entry name" value="CYTOCHROME_P450"/>
    <property type="match status" value="1"/>
</dbReference>
<dbReference type="InterPro" id="IPR017972">
    <property type="entry name" value="Cyt_P450_CS"/>
</dbReference>
<evidence type="ECO:0000256" key="9">
    <source>
        <dbReference type="ARBA" id="ARBA00023004"/>
    </source>
</evidence>
<evidence type="ECO:0000313" key="15">
    <source>
        <dbReference type="EMBL" id="CAF9908793.1"/>
    </source>
</evidence>
<comment type="subcellular location">
    <subcellularLocation>
        <location evidence="2">Membrane</location>
    </subcellularLocation>
</comment>
<dbReference type="FunFam" id="1.10.630.10:FF:000063">
    <property type="entry name" value="Cytochrome P450 monooxygenase"/>
    <property type="match status" value="1"/>
</dbReference>
<dbReference type="InterPro" id="IPR002403">
    <property type="entry name" value="Cyt_P450_E_grp-IV"/>
</dbReference>
<dbReference type="AlphaFoldDB" id="A0A8H3ENP7"/>
<comment type="caution">
    <text evidence="15">The sequence shown here is derived from an EMBL/GenBank/DDBJ whole genome shotgun (WGS) entry which is preliminary data.</text>
</comment>
<dbReference type="GO" id="GO:0016705">
    <property type="term" value="F:oxidoreductase activity, acting on paired donors, with incorporation or reduction of molecular oxygen"/>
    <property type="evidence" value="ECO:0007669"/>
    <property type="project" value="InterPro"/>
</dbReference>
<evidence type="ECO:0000256" key="5">
    <source>
        <dbReference type="ARBA" id="ARBA00022692"/>
    </source>
</evidence>
<evidence type="ECO:0000256" key="6">
    <source>
        <dbReference type="ARBA" id="ARBA00022723"/>
    </source>
</evidence>
<keyword evidence="7 14" id="KW-1133">Transmembrane helix</keyword>
<keyword evidence="5 14" id="KW-0812">Transmembrane</keyword>
<keyword evidence="6 12" id="KW-0479">Metal-binding</keyword>
<sequence length="526" mass="59737">MENVYPYNFEIAASLVLLVLGYLSSVIIYRLTLHPLANYPGPFFAKVTDLYSVYQAWTGRRHINFWELHQRYGDTVRFGPNDISLNSNTALPQLYLDKKSTKKSKFYTIFPSSANIFNMRDKQVHGRMKKILAQAFSEQALRGIQPYVFDEISLFCERMVAYTASDDNKWSIAMNVGRWTNYMTYDVLGSVCYGRSFRTLVEDSNRYIVDLINGVTAPNYTFGQMPVLSKFGLASPLFRGRMKQVIRFVRFGNALFAEREKAGANTGRRDFFYYLFTAKDPDTGEVLKSGELAEQSRGFLIAGADTTSVAFASCFFYLLHNPVTLFKLTSEIRSRFAKVEDIEPGSEFSSCLYLHACVDEAMRLSPPVPTGPPREVLAGGITIDGIHYPEGTVLSVPTYVIQRSEKYFAEPEAFKPERWIAESANYQTEKSRVSETIALAKSAYFPFSLGARKCLGQRFATMQLTVALARIVWLYDLRLAVDQHEAKEPNDERTQISSKTEPEYPLHDRLIAVKNGPVVQFKPREA</sequence>
<dbReference type="GO" id="GO:1902181">
    <property type="term" value="P:verruculogen biosynthetic process"/>
    <property type="evidence" value="ECO:0007669"/>
    <property type="project" value="UniProtKB-ARBA"/>
</dbReference>
<protein>
    <recommendedName>
        <fullName evidence="17">Cytochrome P450</fullName>
    </recommendedName>
</protein>
<dbReference type="EMBL" id="CAJPDT010000005">
    <property type="protein sequence ID" value="CAF9908793.1"/>
    <property type="molecule type" value="Genomic_DNA"/>
</dbReference>
<dbReference type="OrthoDB" id="1470350at2759"/>
<evidence type="ECO:0000256" key="4">
    <source>
        <dbReference type="ARBA" id="ARBA00022617"/>
    </source>
</evidence>
<reference evidence="15" key="1">
    <citation type="submission" date="2021-03" db="EMBL/GenBank/DDBJ databases">
        <authorList>
            <person name="Tagirdzhanova G."/>
        </authorList>
    </citation>
    <scope>NUCLEOTIDE SEQUENCE</scope>
</reference>
<evidence type="ECO:0000256" key="11">
    <source>
        <dbReference type="ARBA" id="ARBA00023136"/>
    </source>
</evidence>
<dbReference type="GO" id="GO:0004497">
    <property type="term" value="F:monooxygenase activity"/>
    <property type="evidence" value="ECO:0007669"/>
    <property type="project" value="UniProtKB-KW"/>
</dbReference>
<proteinExistence type="inferred from homology"/>
<keyword evidence="4 12" id="KW-0349">Heme</keyword>
<dbReference type="PANTHER" id="PTHR24305">
    <property type="entry name" value="CYTOCHROME P450"/>
    <property type="match status" value="1"/>
</dbReference>
<evidence type="ECO:0008006" key="17">
    <source>
        <dbReference type="Google" id="ProtNLM"/>
    </source>
</evidence>
<dbReference type="GO" id="GO:0020037">
    <property type="term" value="F:heme binding"/>
    <property type="evidence" value="ECO:0007669"/>
    <property type="project" value="InterPro"/>
</dbReference>
<keyword evidence="9 12" id="KW-0408">Iron</keyword>
<evidence type="ECO:0000313" key="16">
    <source>
        <dbReference type="Proteomes" id="UP000664534"/>
    </source>
</evidence>
<keyword evidence="16" id="KW-1185">Reference proteome</keyword>
<dbReference type="InterPro" id="IPR036396">
    <property type="entry name" value="Cyt_P450_sf"/>
</dbReference>
<dbReference type="SUPFAM" id="SSF48264">
    <property type="entry name" value="Cytochrome P450"/>
    <property type="match status" value="1"/>
</dbReference>
<dbReference type="Pfam" id="PF00067">
    <property type="entry name" value="p450"/>
    <property type="match status" value="1"/>
</dbReference>
<evidence type="ECO:0000256" key="14">
    <source>
        <dbReference type="SAM" id="Phobius"/>
    </source>
</evidence>
<name>A0A8H3ENP7_9LECA</name>
<gene>
    <name evidence="15" type="ORF">IMSHALPRED_007496</name>
</gene>
<dbReference type="GO" id="GO:0016020">
    <property type="term" value="C:membrane"/>
    <property type="evidence" value="ECO:0007669"/>
    <property type="project" value="UniProtKB-SubCell"/>
</dbReference>
<dbReference type="InterPro" id="IPR050121">
    <property type="entry name" value="Cytochrome_P450_monoxygenase"/>
</dbReference>